<organism evidence="2 3">
    <name type="scientific">Limnobacter thiooxidans</name>
    <dbReference type="NCBI Taxonomy" id="131080"/>
    <lineage>
        <taxon>Bacteria</taxon>
        <taxon>Pseudomonadati</taxon>
        <taxon>Pseudomonadota</taxon>
        <taxon>Betaproteobacteria</taxon>
        <taxon>Burkholderiales</taxon>
        <taxon>Burkholderiaceae</taxon>
        <taxon>Limnobacter</taxon>
    </lineage>
</organism>
<proteinExistence type="predicted"/>
<gene>
    <name evidence="2" type="ORF">RGQ30_21630</name>
</gene>
<dbReference type="InterPro" id="IPR052018">
    <property type="entry name" value="PHP_domain"/>
</dbReference>
<dbReference type="CDD" id="cd07432">
    <property type="entry name" value="PHP_HisPPase"/>
    <property type="match status" value="1"/>
</dbReference>
<feature type="domain" description="Polymerase/histidinol phosphatase N-terminal" evidence="1">
    <location>
        <begin position="3"/>
        <end position="76"/>
    </location>
</feature>
<dbReference type="Proteomes" id="UP001329151">
    <property type="component" value="Chromosome"/>
</dbReference>
<dbReference type="PANTHER" id="PTHR42924:SF3">
    <property type="entry name" value="POLYMERASE_HISTIDINOL PHOSPHATASE N-TERMINAL DOMAIN-CONTAINING PROTEIN"/>
    <property type="match status" value="1"/>
</dbReference>
<dbReference type="InterPro" id="IPR004013">
    <property type="entry name" value="PHP_dom"/>
</dbReference>
<evidence type="ECO:0000313" key="2">
    <source>
        <dbReference type="EMBL" id="BET26662.1"/>
    </source>
</evidence>
<dbReference type="Pfam" id="PF02811">
    <property type="entry name" value="PHP"/>
    <property type="match status" value="1"/>
</dbReference>
<dbReference type="AlphaFoldDB" id="A0AA86JLA1"/>
<dbReference type="EMBL" id="AP028947">
    <property type="protein sequence ID" value="BET26662.1"/>
    <property type="molecule type" value="Genomic_DNA"/>
</dbReference>
<dbReference type="InterPro" id="IPR003141">
    <property type="entry name" value="Pol/His_phosphatase_N"/>
</dbReference>
<accession>A0AA86JLA1</accession>
<dbReference type="KEGG" id="lto:RGQ30_21630"/>
<evidence type="ECO:0000313" key="3">
    <source>
        <dbReference type="Proteomes" id="UP001329151"/>
    </source>
</evidence>
<reference evidence="2 3" key="1">
    <citation type="submission" date="2023-10" db="EMBL/GenBank/DDBJ databases">
        <title>Complete Genome Sequence of Limnobacter thiooxidans CS-K2T, Isolated from freshwater lake sediments in Bavaria, Germany.</title>
        <authorList>
            <person name="Naruki M."/>
            <person name="Watanabe A."/>
            <person name="Warashina T."/>
            <person name="Morita T."/>
            <person name="Arakawa K."/>
        </authorList>
    </citation>
    <scope>NUCLEOTIDE SEQUENCE [LARGE SCALE GENOMIC DNA]</scope>
    <source>
        <strain evidence="2 3">CS-K2</strain>
    </source>
</reference>
<dbReference type="InterPro" id="IPR016195">
    <property type="entry name" value="Pol/histidinol_Pase-like"/>
</dbReference>
<dbReference type="NCBIfam" id="NF038032">
    <property type="entry name" value="CehA_McbA_metalo"/>
    <property type="match status" value="1"/>
</dbReference>
<dbReference type="GO" id="GO:0004534">
    <property type="term" value="F:5'-3' RNA exonuclease activity"/>
    <property type="evidence" value="ECO:0007669"/>
    <property type="project" value="TreeGrafter"/>
</dbReference>
<protein>
    <recommendedName>
        <fullName evidence="1">Polymerase/histidinol phosphatase N-terminal domain-containing protein</fullName>
    </recommendedName>
</protein>
<evidence type="ECO:0000259" key="1">
    <source>
        <dbReference type="SMART" id="SM00481"/>
    </source>
</evidence>
<keyword evidence="3" id="KW-1185">Reference proteome</keyword>
<dbReference type="Gene3D" id="3.20.20.140">
    <property type="entry name" value="Metal-dependent hydrolases"/>
    <property type="match status" value="1"/>
</dbReference>
<dbReference type="SUPFAM" id="SSF89550">
    <property type="entry name" value="PHP domain-like"/>
    <property type="match status" value="1"/>
</dbReference>
<dbReference type="SMART" id="SM00481">
    <property type="entry name" value="POLIIIAc"/>
    <property type="match status" value="1"/>
</dbReference>
<name>A0AA86JLA1_9BURK</name>
<dbReference type="PANTHER" id="PTHR42924">
    <property type="entry name" value="EXONUCLEASE"/>
    <property type="match status" value="1"/>
</dbReference>
<dbReference type="GO" id="GO:0035312">
    <property type="term" value="F:5'-3' DNA exonuclease activity"/>
    <property type="evidence" value="ECO:0007669"/>
    <property type="project" value="TreeGrafter"/>
</dbReference>
<sequence>MAGDLHVHTNYSTDASNRPMADVIATAKNNGLDFLGVTDHDNHVDGDLAGNTWSDPAYKSDDELVVLFGAEWTTSKGHANTFSAKPYNHQALYAVRDGLSTEVEQVVKSLGLHFSANHPASGDPWGYGYDVVRSIEVWQSSVWFLNTNAQTIWDDQIRTGRRMTGRGGSDSHHGYIKSFPTRIDPNNFQPFVNAMGTPTTWVRARSRDAESVIDALNAGRVSISATPQSPRLVLTAASESNGIFDLGMGDNLVLKEDRPVQLKIELENTEVQTKFYRLEVIRDGSVLTTLNVFPGQTSVTFTDQPGANTRTYYRVTMQGLSTPLVDSPGSFIPSLPMVAISNPFYINYQN</sequence>